<keyword evidence="12" id="KW-1185">Reference proteome</keyword>
<comment type="caution">
    <text evidence="11">The sequence shown here is derived from an EMBL/GenBank/DDBJ whole genome shotgun (WGS) entry which is preliminary data.</text>
</comment>
<gene>
    <name evidence="11" type="primary">malQ</name>
    <name evidence="11" type="ORF">HUK82_07490</name>
</gene>
<dbReference type="NCBIfam" id="TIGR00217">
    <property type="entry name" value="malQ"/>
    <property type="match status" value="1"/>
</dbReference>
<evidence type="ECO:0000256" key="10">
    <source>
        <dbReference type="RuleBase" id="RU361207"/>
    </source>
</evidence>
<dbReference type="AlphaFoldDB" id="A0A850P702"/>
<dbReference type="PANTHER" id="PTHR32438">
    <property type="entry name" value="4-ALPHA-GLUCANOTRANSFERASE DPE1, CHLOROPLASTIC/AMYLOPLASTIC"/>
    <property type="match status" value="1"/>
</dbReference>
<evidence type="ECO:0000313" key="11">
    <source>
        <dbReference type="EMBL" id="NVN40405.1"/>
    </source>
</evidence>
<evidence type="ECO:0000256" key="6">
    <source>
        <dbReference type="ARBA" id="ARBA00022679"/>
    </source>
</evidence>
<evidence type="ECO:0000256" key="1">
    <source>
        <dbReference type="ARBA" id="ARBA00000439"/>
    </source>
</evidence>
<proteinExistence type="inferred from homology"/>
<organism evidence="11 12">
    <name type="scientific">Ameyamaea chiangmaiensis</name>
    <dbReference type="NCBI Taxonomy" id="442969"/>
    <lineage>
        <taxon>Bacteria</taxon>
        <taxon>Pseudomonadati</taxon>
        <taxon>Pseudomonadota</taxon>
        <taxon>Alphaproteobacteria</taxon>
        <taxon>Acetobacterales</taxon>
        <taxon>Acetobacteraceae</taxon>
        <taxon>Ameyamaea</taxon>
    </lineage>
</organism>
<dbReference type="EC" id="2.4.1.25" evidence="3 10"/>
<comment type="similarity">
    <text evidence="2 10">Belongs to the disproportionating enzyme family.</text>
</comment>
<dbReference type="InterPro" id="IPR017853">
    <property type="entry name" value="GH"/>
</dbReference>
<protein>
    <recommendedName>
        <fullName evidence="4 10">4-alpha-glucanotransferase</fullName>
        <ecNumber evidence="3 10">2.4.1.25</ecNumber>
    </recommendedName>
    <alternativeName>
        <fullName evidence="8 10">Amylomaltase</fullName>
    </alternativeName>
    <alternativeName>
        <fullName evidence="9 10">Disproportionating enzyme</fullName>
    </alternativeName>
</protein>
<keyword evidence="7 10" id="KW-0119">Carbohydrate metabolism</keyword>
<keyword evidence="6 10" id="KW-0808">Transferase</keyword>
<dbReference type="Pfam" id="PF02446">
    <property type="entry name" value="Glyco_hydro_77"/>
    <property type="match status" value="1"/>
</dbReference>
<evidence type="ECO:0000256" key="2">
    <source>
        <dbReference type="ARBA" id="ARBA00005684"/>
    </source>
</evidence>
<evidence type="ECO:0000256" key="8">
    <source>
        <dbReference type="ARBA" id="ARBA00031423"/>
    </source>
</evidence>
<sequence length="686" mass="74222">MREPSLAARARSIGLHTQWHDAQGRAHRVTGDRLRALLRSLDTEAPLFAHGQVPRLAPLVTGDSGRGVVLPGLPENTPAAFEIVLESGEHVTGTARRDRAGLLRLPPISDVGYHRLDIAGQQATLAIAPRTCTTLDARLSDDKRSSWGLAAQVYALRQRNDGGIGTLSGAGALAEAAAAAGADALAISPVHAMFAANPGQFSPYSPSSRLFLNVLLADPGIVFNRATIAASMRRHHLPEGAVRALEGTPTIDWPAAATCRLQILQALYTDHIAGRDHAVLDSFIASGGEPLLNHAIFEALHAREFHRGPRGGAWTTWPAALRTPGTPEVARFAKNAARDVRYHLFLQWLARLSLNHAQQRARKAGMAIGLIVDLAVGSDPGGSQAWSAQDDFLIGLSIGAPPDALSPPGQDWALTTFSPGGLRRNGFRAFIDTLRASLASGGGIRIDHVMGMERLWVIPRGHPSSEGAYLSYPVEDMMRLVALESARHDAIVIGEDLGTVSPTFRTESARRAIMGMSVLPFERTDDGHFKNAASWPKTSVAMSGTHDLPTLRGWWLGRDLVWRDRLNQFAPGMDLAAAQAERAQTRHDLWRAMAQTAAARGDAPDITPRGADLFAESALRFVTLSPSRLALFPFEDLLGLEDQPNLPGTTAVHPNWQQRYPTGRRLIPDRADVRRRLDAMRTGRTS</sequence>
<dbReference type="Gene3D" id="3.20.20.80">
    <property type="entry name" value="Glycosidases"/>
    <property type="match status" value="1"/>
</dbReference>
<dbReference type="SUPFAM" id="SSF51445">
    <property type="entry name" value="(Trans)glycosidases"/>
    <property type="match status" value="1"/>
</dbReference>
<keyword evidence="5 10" id="KW-0328">Glycosyltransferase</keyword>
<accession>A0A850P702</accession>
<evidence type="ECO:0000256" key="4">
    <source>
        <dbReference type="ARBA" id="ARBA00020295"/>
    </source>
</evidence>
<dbReference type="RefSeq" id="WP_176613372.1">
    <property type="nucleotide sequence ID" value="NZ_JABXXR010000042.1"/>
</dbReference>
<dbReference type="Proteomes" id="UP000585665">
    <property type="component" value="Unassembled WGS sequence"/>
</dbReference>
<evidence type="ECO:0000256" key="3">
    <source>
        <dbReference type="ARBA" id="ARBA00012560"/>
    </source>
</evidence>
<comment type="catalytic activity">
    <reaction evidence="1 10">
        <text>Transfers a segment of a (1-&gt;4)-alpha-D-glucan to a new position in an acceptor, which may be glucose or a (1-&gt;4)-alpha-D-glucan.</text>
        <dbReference type="EC" id="2.4.1.25"/>
    </reaction>
</comment>
<evidence type="ECO:0000256" key="7">
    <source>
        <dbReference type="ARBA" id="ARBA00023277"/>
    </source>
</evidence>
<name>A0A850P702_9PROT</name>
<dbReference type="GO" id="GO:0005975">
    <property type="term" value="P:carbohydrate metabolic process"/>
    <property type="evidence" value="ECO:0007669"/>
    <property type="project" value="InterPro"/>
</dbReference>
<dbReference type="PANTHER" id="PTHR32438:SF5">
    <property type="entry name" value="4-ALPHA-GLUCANOTRANSFERASE DPE1, CHLOROPLASTIC_AMYLOPLASTIC"/>
    <property type="match status" value="1"/>
</dbReference>
<evidence type="ECO:0000313" key="12">
    <source>
        <dbReference type="Proteomes" id="UP000585665"/>
    </source>
</evidence>
<evidence type="ECO:0000256" key="5">
    <source>
        <dbReference type="ARBA" id="ARBA00022676"/>
    </source>
</evidence>
<dbReference type="GO" id="GO:0004134">
    <property type="term" value="F:4-alpha-glucanotransferase activity"/>
    <property type="evidence" value="ECO:0007669"/>
    <property type="project" value="UniProtKB-EC"/>
</dbReference>
<evidence type="ECO:0000256" key="9">
    <source>
        <dbReference type="ARBA" id="ARBA00031501"/>
    </source>
</evidence>
<dbReference type="EMBL" id="JABXXR010000042">
    <property type="protein sequence ID" value="NVN40405.1"/>
    <property type="molecule type" value="Genomic_DNA"/>
</dbReference>
<reference evidence="11 12" key="1">
    <citation type="submission" date="2020-06" db="EMBL/GenBank/DDBJ databases">
        <title>Description of novel acetic acid bacteria.</title>
        <authorList>
            <person name="Sombolestani A."/>
        </authorList>
    </citation>
    <scope>NUCLEOTIDE SEQUENCE [LARGE SCALE GENOMIC DNA]</scope>
    <source>
        <strain evidence="11 12">LMG 27010</strain>
    </source>
</reference>
<dbReference type="InterPro" id="IPR003385">
    <property type="entry name" value="Glyco_hydro_77"/>
</dbReference>